<accession>A0A514TUI7</accession>
<organism evidence="1 2">
    <name type="scientific">Aeromonas phage PS1</name>
    <dbReference type="NCBI Taxonomy" id="2591406"/>
    <lineage>
        <taxon>Viruses</taxon>
        <taxon>Duplodnaviria</taxon>
        <taxon>Heunggongvirae</taxon>
        <taxon>Uroviricota</taxon>
        <taxon>Caudoviricetes</taxon>
        <taxon>Chimalliviridae</taxon>
        <taxon>Ferozepurvirus</taxon>
        <taxon>Ferozepurvirus PS1</taxon>
    </lineage>
</organism>
<evidence type="ECO:0000313" key="2">
    <source>
        <dbReference type="Proteomes" id="UP000317703"/>
    </source>
</evidence>
<gene>
    <name evidence="1" type="ORF">PS1_0152</name>
</gene>
<evidence type="ECO:0000313" key="1">
    <source>
        <dbReference type="EMBL" id="QDJ96663.1"/>
    </source>
</evidence>
<keyword evidence="2" id="KW-1185">Reference proteome</keyword>
<dbReference type="EMBL" id="MN032614">
    <property type="protein sequence ID" value="QDJ96663.1"/>
    <property type="molecule type" value="Genomic_DNA"/>
</dbReference>
<proteinExistence type="predicted"/>
<protein>
    <submittedName>
        <fullName evidence="1">Uncharacterized protein</fullName>
    </submittedName>
</protein>
<dbReference type="Proteomes" id="UP000317703">
    <property type="component" value="Segment"/>
</dbReference>
<sequence>MLNEINKAFWIGDCNYNHLLGYNWDSWLPTLSTRVREHYV</sequence>
<name>A0A514TUI7_9CAUD</name>
<reference evidence="1" key="1">
    <citation type="submission" date="2019-06" db="EMBL/GenBank/DDBJ databases">
        <title>Complete genome sequence of Aeromonas hydrophila bacteriophage PS1.</title>
        <authorList>
            <person name="Rai S."/>
            <person name="Tyagi A."/>
            <person name="Kumar N."/>
            <person name="Singh N."/>
        </authorList>
    </citation>
    <scope>NUCLEOTIDE SEQUENCE [LARGE SCALE GENOMIC DNA]</scope>
</reference>